<name>A0A7X2TLX3_9FIRM</name>
<dbReference type="PANTHER" id="PTHR36455:SF1">
    <property type="entry name" value="BLR8292 PROTEIN"/>
    <property type="match status" value="1"/>
</dbReference>
<dbReference type="Pfam" id="PF05717">
    <property type="entry name" value="TnpB_IS66"/>
    <property type="match status" value="1"/>
</dbReference>
<dbReference type="NCBIfam" id="NF033819">
    <property type="entry name" value="IS66_TnpB"/>
    <property type="match status" value="1"/>
</dbReference>
<comment type="caution">
    <text evidence="1">The sequence shown here is derived from an EMBL/GenBank/DDBJ whole genome shotgun (WGS) entry which is preliminary data.</text>
</comment>
<dbReference type="AlphaFoldDB" id="A0A7X2TLX3"/>
<organism evidence="1 2">
    <name type="scientific">Oliverpabstia intestinalis</name>
    <dbReference type="NCBI Taxonomy" id="2606633"/>
    <lineage>
        <taxon>Bacteria</taxon>
        <taxon>Bacillati</taxon>
        <taxon>Bacillota</taxon>
        <taxon>Clostridia</taxon>
        <taxon>Lachnospirales</taxon>
        <taxon>Lachnospiraceae</taxon>
        <taxon>Oliverpabstia</taxon>
    </lineage>
</organism>
<dbReference type="EMBL" id="VUMS01000058">
    <property type="protein sequence ID" value="MST67928.1"/>
    <property type="molecule type" value="Genomic_DNA"/>
</dbReference>
<gene>
    <name evidence="1" type="primary">tnpB</name>
    <name evidence="1" type="ORF">FYJ57_14785</name>
</gene>
<keyword evidence="2" id="KW-1185">Reference proteome</keyword>
<dbReference type="PANTHER" id="PTHR36455">
    <property type="match status" value="1"/>
</dbReference>
<protein>
    <submittedName>
        <fullName evidence="1">IS66 family insertion sequence element accessory protein TnpB</fullName>
    </submittedName>
</protein>
<evidence type="ECO:0000313" key="2">
    <source>
        <dbReference type="Proteomes" id="UP000440513"/>
    </source>
</evidence>
<dbReference type="Proteomes" id="UP000440513">
    <property type="component" value="Unassembled WGS sequence"/>
</dbReference>
<sequence length="120" mass="13837">MLNDATGFDKIFIATGYTDLRRGIDGLASTIKYQFELDPFQKNILFLFCGKRTDRIKGLVWEGDGFLLLYKRLNVGGFSWPRTKEEAMEVTPEQYHMLMQGLEIVAKRPIEELTDPPKTM</sequence>
<evidence type="ECO:0000313" key="1">
    <source>
        <dbReference type="EMBL" id="MST67928.1"/>
    </source>
</evidence>
<proteinExistence type="predicted"/>
<reference evidence="1 2" key="1">
    <citation type="submission" date="2019-08" db="EMBL/GenBank/DDBJ databases">
        <title>In-depth cultivation of the pig gut microbiome towards novel bacterial diversity and tailored functional studies.</title>
        <authorList>
            <person name="Wylensek D."/>
            <person name="Hitch T.C.A."/>
            <person name="Clavel T."/>
        </authorList>
    </citation>
    <scope>NUCLEOTIDE SEQUENCE [LARGE SCALE GENOMIC DNA]</scope>
    <source>
        <strain evidence="1 2">BSM-380-WT-5A</strain>
    </source>
</reference>
<accession>A0A7X2TLX3</accession>
<dbReference type="InterPro" id="IPR008878">
    <property type="entry name" value="Transposase_IS66_Orf2"/>
</dbReference>
<dbReference type="RefSeq" id="WP_154433225.1">
    <property type="nucleotide sequence ID" value="NZ_JBQHQP010000045.1"/>
</dbReference>